<evidence type="ECO:0000313" key="2">
    <source>
        <dbReference type="Proteomes" id="UP001597083"/>
    </source>
</evidence>
<reference evidence="2" key="1">
    <citation type="journal article" date="2019" name="Int. J. Syst. Evol. Microbiol.">
        <title>The Global Catalogue of Microorganisms (GCM) 10K type strain sequencing project: providing services to taxonomists for standard genome sequencing and annotation.</title>
        <authorList>
            <consortium name="The Broad Institute Genomics Platform"/>
            <consortium name="The Broad Institute Genome Sequencing Center for Infectious Disease"/>
            <person name="Wu L."/>
            <person name="Ma J."/>
        </authorList>
    </citation>
    <scope>NUCLEOTIDE SEQUENCE [LARGE SCALE GENOMIC DNA]</scope>
    <source>
        <strain evidence="2">JCM 31696</strain>
    </source>
</reference>
<dbReference type="Proteomes" id="UP001597083">
    <property type="component" value="Unassembled WGS sequence"/>
</dbReference>
<sequence>MLTMLFKQHKLAAHGCAPRAWTCQRCPGWYDADARTHIKDRLVEEARGWRDAGVCSFEEVS</sequence>
<evidence type="ECO:0000313" key="1">
    <source>
        <dbReference type="EMBL" id="MFD0857335.1"/>
    </source>
</evidence>
<proteinExistence type="predicted"/>
<protein>
    <submittedName>
        <fullName evidence="1">Uncharacterized protein</fullName>
    </submittedName>
</protein>
<keyword evidence="2" id="KW-1185">Reference proteome</keyword>
<name>A0ABW3CSZ5_9ACTN</name>
<gene>
    <name evidence="1" type="ORF">ACFQ07_34345</name>
</gene>
<comment type="caution">
    <text evidence="1">The sequence shown here is derived from an EMBL/GenBank/DDBJ whole genome shotgun (WGS) entry which is preliminary data.</text>
</comment>
<accession>A0ABW3CSZ5</accession>
<organism evidence="1 2">
    <name type="scientific">Actinomadura adrarensis</name>
    <dbReference type="NCBI Taxonomy" id="1819600"/>
    <lineage>
        <taxon>Bacteria</taxon>
        <taxon>Bacillati</taxon>
        <taxon>Actinomycetota</taxon>
        <taxon>Actinomycetes</taxon>
        <taxon>Streptosporangiales</taxon>
        <taxon>Thermomonosporaceae</taxon>
        <taxon>Actinomadura</taxon>
    </lineage>
</organism>
<dbReference type="EMBL" id="JBHTIR010004403">
    <property type="protein sequence ID" value="MFD0857335.1"/>
    <property type="molecule type" value="Genomic_DNA"/>
</dbReference>